<name>A0ABU0G7A7_9HYPH</name>
<dbReference type="RefSeq" id="WP_307372707.1">
    <property type="nucleotide sequence ID" value="NZ_JAUSUW010000005.1"/>
</dbReference>
<dbReference type="Proteomes" id="UP001238496">
    <property type="component" value="Unassembled WGS sequence"/>
</dbReference>
<dbReference type="InterPro" id="IPR028344">
    <property type="entry name" value="ParE1/4"/>
</dbReference>
<proteinExistence type="inferred from homology"/>
<keyword evidence="4" id="KW-1185">Reference proteome</keyword>
<dbReference type="Gene3D" id="3.30.2310.20">
    <property type="entry name" value="RelE-like"/>
    <property type="match status" value="1"/>
</dbReference>
<keyword evidence="1" id="KW-1277">Toxin-antitoxin system</keyword>
<dbReference type="InterPro" id="IPR007712">
    <property type="entry name" value="RelE/ParE_toxin"/>
</dbReference>
<evidence type="ECO:0000256" key="1">
    <source>
        <dbReference type="ARBA" id="ARBA00022649"/>
    </source>
</evidence>
<evidence type="ECO:0000313" key="3">
    <source>
        <dbReference type="EMBL" id="MDQ0421220.1"/>
    </source>
</evidence>
<dbReference type="Pfam" id="PF05016">
    <property type="entry name" value="ParE_toxin"/>
    <property type="match status" value="1"/>
</dbReference>
<evidence type="ECO:0000256" key="2">
    <source>
        <dbReference type="PIRNR" id="PIRNR029218"/>
    </source>
</evidence>
<sequence length="97" mass="11058">MSYRLTRRAAEDIRKIYRHGVETFGEAQAEAYHIHLERVFTLLAENPRMARERVEITPPVRVHPTGSHLVIYSIKPSGDVLIIAVPNAREDWPGNLG</sequence>
<dbReference type="EMBL" id="JAUSUW010000005">
    <property type="protein sequence ID" value="MDQ0421220.1"/>
    <property type="molecule type" value="Genomic_DNA"/>
</dbReference>
<reference evidence="3 4" key="1">
    <citation type="submission" date="2023-07" db="EMBL/GenBank/DDBJ databases">
        <title>Genomic Encyclopedia of Type Strains, Phase IV (KMG-IV): sequencing the most valuable type-strain genomes for metagenomic binning, comparative biology and taxonomic classification.</title>
        <authorList>
            <person name="Goeker M."/>
        </authorList>
    </citation>
    <scope>NUCLEOTIDE SEQUENCE [LARGE SCALE GENOMIC DNA]</scope>
    <source>
        <strain evidence="3 4">DSM 1111</strain>
    </source>
</reference>
<dbReference type="InterPro" id="IPR035093">
    <property type="entry name" value="RelE/ParE_toxin_dom_sf"/>
</dbReference>
<evidence type="ECO:0000313" key="4">
    <source>
        <dbReference type="Proteomes" id="UP001238496"/>
    </source>
</evidence>
<dbReference type="PIRSF" id="PIRSF029218">
    <property type="entry name" value="ParE"/>
    <property type="match status" value="1"/>
</dbReference>
<organism evidence="3 4">
    <name type="scientific">Peteryoungia aggregata LMG 23059</name>
    <dbReference type="NCBI Taxonomy" id="1368425"/>
    <lineage>
        <taxon>Bacteria</taxon>
        <taxon>Pseudomonadati</taxon>
        <taxon>Pseudomonadota</taxon>
        <taxon>Alphaproteobacteria</taxon>
        <taxon>Hyphomicrobiales</taxon>
        <taxon>Rhizobiaceae</taxon>
        <taxon>Peteryoungia</taxon>
    </lineage>
</organism>
<accession>A0ABU0G7A7</accession>
<gene>
    <name evidence="3" type="ORF">J2045_002247</name>
</gene>
<comment type="similarity">
    <text evidence="2">Belongs to the RelE toxin family.</text>
</comment>
<comment type="caution">
    <text evidence="3">The sequence shown here is derived from an EMBL/GenBank/DDBJ whole genome shotgun (WGS) entry which is preliminary data.</text>
</comment>
<protein>
    <recommendedName>
        <fullName evidence="2">Toxin</fullName>
    </recommendedName>
</protein>